<feature type="signal peptide" evidence="2">
    <location>
        <begin position="1"/>
        <end position="39"/>
    </location>
</feature>
<dbReference type="GO" id="GO:0030288">
    <property type="term" value="C:outer membrane-bounded periplasmic space"/>
    <property type="evidence" value="ECO:0007669"/>
    <property type="project" value="TreeGrafter"/>
</dbReference>
<evidence type="ECO:0000313" key="3">
    <source>
        <dbReference type="EMBL" id="SEO83948.1"/>
    </source>
</evidence>
<proteinExistence type="predicted"/>
<accession>A0A1H8T020</accession>
<dbReference type="Gene3D" id="3.40.190.10">
    <property type="entry name" value="Periplasmic binding protein-like II"/>
    <property type="match status" value="2"/>
</dbReference>
<evidence type="ECO:0000313" key="4">
    <source>
        <dbReference type="Proteomes" id="UP000199657"/>
    </source>
</evidence>
<dbReference type="OrthoDB" id="8673316at2"/>
<evidence type="ECO:0000256" key="1">
    <source>
        <dbReference type="ARBA" id="ARBA00022729"/>
    </source>
</evidence>
<dbReference type="PANTHER" id="PTHR30006">
    <property type="entry name" value="THIAMINE-BINDING PERIPLASMIC PROTEIN-RELATED"/>
    <property type="match status" value="1"/>
</dbReference>
<dbReference type="EMBL" id="FOEG01000003">
    <property type="protein sequence ID" value="SEO83948.1"/>
    <property type="molecule type" value="Genomic_DNA"/>
</dbReference>
<dbReference type="STRING" id="406100.SAMN04488052_103298"/>
<evidence type="ECO:0000256" key="2">
    <source>
        <dbReference type="SAM" id="SignalP"/>
    </source>
</evidence>
<dbReference type="Pfam" id="PF13531">
    <property type="entry name" value="SBP_bac_11"/>
    <property type="match status" value="1"/>
</dbReference>
<dbReference type="PANTHER" id="PTHR30006:SF25">
    <property type="entry name" value="PHOSPHOGLYCERATE TRANSPORT REGULATORY PROTEIN PGTC"/>
    <property type="match status" value="1"/>
</dbReference>
<dbReference type="RefSeq" id="WP_091642700.1">
    <property type="nucleotide sequence ID" value="NZ_FOEG01000003.1"/>
</dbReference>
<protein>
    <submittedName>
        <fullName evidence="3">Iron(III) transport system substrate-binding protein</fullName>
    </submittedName>
</protein>
<dbReference type="Proteomes" id="UP000199657">
    <property type="component" value="Unassembled WGS sequence"/>
</dbReference>
<organism evidence="3 4">
    <name type="scientific">Aquisalimonas asiatica</name>
    <dbReference type="NCBI Taxonomy" id="406100"/>
    <lineage>
        <taxon>Bacteria</taxon>
        <taxon>Pseudomonadati</taxon>
        <taxon>Pseudomonadota</taxon>
        <taxon>Gammaproteobacteria</taxon>
        <taxon>Chromatiales</taxon>
        <taxon>Ectothiorhodospiraceae</taxon>
        <taxon>Aquisalimonas</taxon>
    </lineage>
</organism>
<gene>
    <name evidence="3" type="ORF">SAMN04488052_103298</name>
</gene>
<sequence length="379" mass="42671">MHHLQSDNRHRGSRLSRMRRRTACAALLALSLLAVQVAAEPTVYPAPAGGDDRVLTVFDVMEPSAAEPLIDGFQNHHPNVTVHYHYVSTRELYQRFLWKVGTDDADVPDLLLSSAMDHQMKLANDGYATPHRSRATEALPEWARWRDEAFAFSFEPVVLIYNREHLEGDPPGSRFELLERLQTAPERYRFRVGAYDPVSAGAGYLVLTQDAEHSPIFWELTQVFGSTNLRTFPHAADMLDRVAEGELLLAYGLPGSYARAWAKEHSQLGVVLMEDYTLAFSRVALIPEQAQAQTLARQYLDFLLSREGQRIMAGPSGLYAIRPDIDGEHTYAQLATGEATGRLRPIRLGPGLLVYQDGYKRGQFLDRWQRLTGDHTAPF</sequence>
<dbReference type="AlphaFoldDB" id="A0A1H8T020"/>
<keyword evidence="1 2" id="KW-0732">Signal</keyword>
<name>A0A1H8T020_9GAMM</name>
<reference evidence="3 4" key="1">
    <citation type="submission" date="2016-10" db="EMBL/GenBank/DDBJ databases">
        <authorList>
            <person name="de Groot N.N."/>
        </authorList>
    </citation>
    <scope>NUCLEOTIDE SEQUENCE [LARGE SCALE GENOMIC DNA]</scope>
    <source>
        <strain evidence="3 4">CGMCC 1.6291</strain>
    </source>
</reference>
<dbReference type="SUPFAM" id="SSF53850">
    <property type="entry name" value="Periplasmic binding protein-like II"/>
    <property type="match status" value="1"/>
</dbReference>
<feature type="chain" id="PRO_5011474575" evidence="2">
    <location>
        <begin position="40"/>
        <end position="379"/>
    </location>
</feature>
<keyword evidence="4" id="KW-1185">Reference proteome</keyword>